<sequence length="271" mass="30503">MEWGLKIGWDKVKVWLWFFLALLAVYIVFSFLPANLFKMSVKSSALAEKSWNYLQQSKLLPQEKLALDDLKSEDVVWKLVAPDGIESAVSGFDSPIYIEDNAAVSQESCYKPLADLAAYRATGQAARLVEAVKFEQNSHLSIHAQELAETAVQDEKIHPALVCADFLLTLSEVTRDKVYLGFFREMMSYLVENNLSGGKFLKNADNSIQPLGTLLGEDVGNPVSVIVKSYWTDIGQAIKKPFERTDKKTISNPSDHILLIHLLLRDPEFKY</sequence>
<dbReference type="Proteomes" id="UP000179251">
    <property type="component" value="Unassembled WGS sequence"/>
</dbReference>
<dbReference type="STRING" id="1798325.A2834_02225"/>
<keyword evidence="1" id="KW-0472">Membrane</keyword>
<protein>
    <submittedName>
        <fullName evidence="2">Uncharacterized protein</fullName>
    </submittedName>
</protein>
<dbReference type="EMBL" id="MFHD01000022">
    <property type="protein sequence ID" value="OGF62147.1"/>
    <property type="molecule type" value="Genomic_DNA"/>
</dbReference>
<proteinExistence type="predicted"/>
<keyword evidence="1" id="KW-1133">Transmembrane helix</keyword>
<organism evidence="2 3">
    <name type="scientific">Candidatus Giovannonibacteria bacterium RIFCSPHIGHO2_01_FULL_45_23</name>
    <dbReference type="NCBI Taxonomy" id="1798325"/>
    <lineage>
        <taxon>Bacteria</taxon>
        <taxon>Candidatus Giovannoniibacteriota</taxon>
    </lineage>
</organism>
<gene>
    <name evidence="2" type="ORF">A2834_02225</name>
</gene>
<comment type="caution">
    <text evidence="2">The sequence shown here is derived from an EMBL/GenBank/DDBJ whole genome shotgun (WGS) entry which is preliminary data.</text>
</comment>
<reference evidence="2 3" key="1">
    <citation type="journal article" date="2016" name="Nat. Commun.">
        <title>Thousands of microbial genomes shed light on interconnected biogeochemical processes in an aquifer system.</title>
        <authorList>
            <person name="Anantharaman K."/>
            <person name="Brown C.T."/>
            <person name="Hug L.A."/>
            <person name="Sharon I."/>
            <person name="Castelle C.J."/>
            <person name="Probst A.J."/>
            <person name="Thomas B.C."/>
            <person name="Singh A."/>
            <person name="Wilkins M.J."/>
            <person name="Karaoz U."/>
            <person name="Brodie E.L."/>
            <person name="Williams K.H."/>
            <person name="Hubbard S.S."/>
            <person name="Banfield J.F."/>
        </authorList>
    </citation>
    <scope>NUCLEOTIDE SEQUENCE [LARGE SCALE GENOMIC DNA]</scope>
</reference>
<keyword evidence="1" id="KW-0812">Transmembrane</keyword>
<accession>A0A1F5VFB8</accession>
<name>A0A1F5VFB8_9BACT</name>
<evidence type="ECO:0000313" key="2">
    <source>
        <dbReference type="EMBL" id="OGF62147.1"/>
    </source>
</evidence>
<feature type="transmembrane region" description="Helical" evidence="1">
    <location>
        <begin position="15"/>
        <end position="37"/>
    </location>
</feature>
<evidence type="ECO:0000256" key="1">
    <source>
        <dbReference type="SAM" id="Phobius"/>
    </source>
</evidence>
<evidence type="ECO:0000313" key="3">
    <source>
        <dbReference type="Proteomes" id="UP000179251"/>
    </source>
</evidence>
<dbReference type="AlphaFoldDB" id="A0A1F5VFB8"/>